<keyword evidence="2" id="KW-0812">Transmembrane</keyword>
<feature type="compositionally biased region" description="Pro residues" evidence="1">
    <location>
        <begin position="383"/>
        <end position="400"/>
    </location>
</feature>
<feature type="region of interest" description="Disordered" evidence="1">
    <location>
        <begin position="1"/>
        <end position="94"/>
    </location>
</feature>
<reference evidence="4" key="1">
    <citation type="submission" date="2014-04" db="EMBL/GenBank/DDBJ databases">
        <title>Evolutionary Origins and Diversification of the Mycorrhizal Mutualists.</title>
        <authorList>
            <consortium name="DOE Joint Genome Institute"/>
            <consortium name="Mycorrhizal Genomics Consortium"/>
            <person name="Kohler A."/>
            <person name="Kuo A."/>
            <person name="Nagy L.G."/>
            <person name="Floudas D."/>
            <person name="Copeland A."/>
            <person name="Barry K.W."/>
            <person name="Cichocki N."/>
            <person name="Veneault-Fourrey C."/>
            <person name="LaButti K."/>
            <person name="Lindquist E.A."/>
            <person name="Lipzen A."/>
            <person name="Lundell T."/>
            <person name="Morin E."/>
            <person name="Murat C."/>
            <person name="Riley R."/>
            <person name="Ohm R."/>
            <person name="Sun H."/>
            <person name="Tunlid A."/>
            <person name="Henrissat B."/>
            <person name="Grigoriev I.V."/>
            <person name="Hibbett D.S."/>
            <person name="Martin F."/>
        </authorList>
    </citation>
    <scope>NUCLEOTIDE SEQUENCE [LARGE SCALE GENOMIC DNA]</scope>
    <source>
        <strain evidence="4">FD-334 SS-4</strain>
    </source>
</reference>
<sequence>MPPAVEEEGAPRSASSSPPPAPESTPHPRKRKARDADTDAEHARPAPDPPIAGASAPASPAPTNSTPRTPPSPAAPSPAASAPAQPAPAAEAPSSEYEAGRVVCEACAGSVSFRDDASGGFTLRHWEAHRVSCPAAPPRPGPAGPFAARTPPPPSAPILPALHAAAGGAAHPKRRRAKRTEDERIAYLRSDPYVAAFEPYRVLCASCDKWIRLRPNSTYCSIPWDAHRKSCLAKKVTARNPYALAERTALLARDPDVRKFDAERLLCNLCDRWLPLPPEDHLAAVQSWLAHRAACGRRGRGRPGEEDADGEARDGSEPRTSNDDDAPARSPSLPPGAGAGAHPTRFPPLPPPAGASTSTAGAGPANGAGPSAGPSTAGAHSPSPHPHPHPSTHPLPPPHPLSSGTHHTPATYAPAHESRRRNAEQRAATLRADRLIARVEPNRVFCALCRKWVQLRQDSSFCAYPWVQHRGKCLRRRCGAFFFVLCFVFFWVGLMGFLVRGARRKQPKQHT</sequence>
<feature type="compositionally biased region" description="Low complexity" evidence="1">
    <location>
        <begin position="77"/>
        <end position="94"/>
    </location>
</feature>
<dbReference type="STRING" id="945553.A0A0D2NBM2"/>
<protein>
    <submittedName>
        <fullName evidence="3">Uncharacterized protein</fullName>
    </submittedName>
</protein>
<evidence type="ECO:0000313" key="4">
    <source>
        <dbReference type="Proteomes" id="UP000054270"/>
    </source>
</evidence>
<evidence type="ECO:0000313" key="3">
    <source>
        <dbReference type="EMBL" id="KJA16554.1"/>
    </source>
</evidence>
<organism evidence="3 4">
    <name type="scientific">Hypholoma sublateritium (strain FD-334 SS-4)</name>
    <dbReference type="NCBI Taxonomy" id="945553"/>
    <lineage>
        <taxon>Eukaryota</taxon>
        <taxon>Fungi</taxon>
        <taxon>Dikarya</taxon>
        <taxon>Basidiomycota</taxon>
        <taxon>Agaricomycotina</taxon>
        <taxon>Agaricomycetes</taxon>
        <taxon>Agaricomycetidae</taxon>
        <taxon>Agaricales</taxon>
        <taxon>Agaricineae</taxon>
        <taxon>Strophariaceae</taxon>
        <taxon>Hypholoma</taxon>
    </lineage>
</organism>
<dbReference type="OrthoDB" id="3270344at2759"/>
<dbReference type="AlphaFoldDB" id="A0A0D2NBM2"/>
<feature type="compositionally biased region" description="Low complexity" evidence="1">
    <location>
        <begin position="354"/>
        <end position="382"/>
    </location>
</feature>
<feature type="compositionally biased region" description="Basic and acidic residues" evidence="1">
    <location>
        <begin position="34"/>
        <end position="45"/>
    </location>
</feature>
<feature type="transmembrane region" description="Helical" evidence="2">
    <location>
        <begin position="480"/>
        <end position="499"/>
    </location>
</feature>
<name>A0A0D2NBM2_HYPSF</name>
<evidence type="ECO:0000256" key="1">
    <source>
        <dbReference type="SAM" id="MobiDB-lite"/>
    </source>
</evidence>
<accession>A0A0D2NBM2</accession>
<proteinExistence type="predicted"/>
<keyword evidence="2" id="KW-1133">Transmembrane helix</keyword>
<dbReference type="EMBL" id="KN817619">
    <property type="protein sequence ID" value="KJA16554.1"/>
    <property type="molecule type" value="Genomic_DNA"/>
</dbReference>
<keyword evidence="2" id="KW-0472">Membrane</keyword>
<evidence type="ECO:0000256" key="2">
    <source>
        <dbReference type="SAM" id="Phobius"/>
    </source>
</evidence>
<feature type="compositionally biased region" description="Low complexity" evidence="1">
    <location>
        <begin position="51"/>
        <end position="67"/>
    </location>
</feature>
<feature type="compositionally biased region" description="Basic and acidic residues" evidence="1">
    <location>
        <begin position="302"/>
        <end position="322"/>
    </location>
</feature>
<dbReference type="Proteomes" id="UP000054270">
    <property type="component" value="Unassembled WGS sequence"/>
</dbReference>
<keyword evidence="4" id="KW-1185">Reference proteome</keyword>
<feature type="region of interest" description="Disordered" evidence="1">
    <location>
        <begin position="296"/>
        <end position="426"/>
    </location>
</feature>
<gene>
    <name evidence="3" type="ORF">HYPSUDRAFT_289188</name>
</gene>